<evidence type="ECO:0000256" key="1">
    <source>
        <dbReference type="SAM" id="MobiDB-lite"/>
    </source>
</evidence>
<keyword evidence="2" id="KW-0732">Signal</keyword>
<protein>
    <submittedName>
        <fullName evidence="3">Uncharacterized protein</fullName>
    </submittedName>
</protein>
<dbReference type="SUPFAM" id="SSF53474">
    <property type="entry name" value="alpha/beta-Hydrolases"/>
    <property type="match status" value="1"/>
</dbReference>
<feature type="signal peptide" evidence="2">
    <location>
        <begin position="1"/>
        <end position="18"/>
    </location>
</feature>
<reference evidence="3 4" key="1">
    <citation type="submission" date="2020-04" db="EMBL/GenBank/DDBJ databases">
        <title>Perkinsus olseni comparative genomics.</title>
        <authorList>
            <person name="Bogema D.R."/>
        </authorList>
    </citation>
    <scope>NUCLEOTIDE SEQUENCE [LARGE SCALE GENOMIC DNA]</scope>
    <source>
        <strain evidence="3">ATCC PRA-31</strain>
    </source>
</reference>
<dbReference type="InterPro" id="IPR029058">
    <property type="entry name" value="AB_hydrolase_fold"/>
</dbReference>
<gene>
    <name evidence="3" type="ORF">FOL46_008329</name>
</gene>
<feature type="chain" id="PRO_5029806791" evidence="2">
    <location>
        <begin position="19"/>
        <end position="415"/>
    </location>
</feature>
<sequence>MTALQLPLLLLCYAPAAVLILMDDEAASASVGNDKLQPFPDECRGGFRSPAFRGEICMPPFLNQMIVHIATPRIRDELRKLGLNVSDRGFFNVELYSVTVSNESTTDENHLRAVPGGYLIYTVIVEPPQDPSALSPQFIVRTVEVLSMSPRRYLMAHETPVRRMLQAEDPDEPEEEETEPKDIPGSEKFSFNVEIDASWWQWDDKKPITRSYYRRLPPEGVEIKGILIRNFGWYYTSGWYAGVCCVDDHRIDDVEYTKTILERENKNNLPVYGYGYSNGGMMVESLLCHKVIQGAVAVNGVLALEPGLQGSFDTCDDIYNDANFGPKPPVPRVVSIHCIDDEVVPYNGSELNPPNPLSPWPETKFPRTNRDIRRWAGRLGCARKETTKTKLNDEMTLKEWKCPGEERAVSIKTLY</sequence>
<dbReference type="AlphaFoldDB" id="A0A7J6L7S0"/>
<comment type="caution">
    <text evidence="3">The sequence shown here is derived from an EMBL/GenBank/DDBJ whole genome shotgun (WGS) entry which is preliminary data.</text>
</comment>
<evidence type="ECO:0000313" key="4">
    <source>
        <dbReference type="Proteomes" id="UP000572268"/>
    </source>
</evidence>
<proteinExistence type="predicted"/>
<dbReference type="Gene3D" id="3.40.50.1820">
    <property type="entry name" value="alpha/beta hydrolase"/>
    <property type="match status" value="1"/>
</dbReference>
<evidence type="ECO:0000313" key="3">
    <source>
        <dbReference type="EMBL" id="KAF4655213.1"/>
    </source>
</evidence>
<dbReference type="EMBL" id="JABANN010000657">
    <property type="protein sequence ID" value="KAF4655213.1"/>
    <property type="molecule type" value="Genomic_DNA"/>
</dbReference>
<dbReference type="Proteomes" id="UP000572268">
    <property type="component" value="Unassembled WGS sequence"/>
</dbReference>
<accession>A0A7J6L7S0</accession>
<feature type="compositionally biased region" description="Acidic residues" evidence="1">
    <location>
        <begin position="168"/>
        <end position="179"/>
    </location>
</feature>
<feature type="region of interest" description="Disordered" evidence="1">
    <location>
        <begin position="165"/>
        <end position="185"/>
    </location>
</feature>
<name>A0A7J6L7S0_PEROL</name>
<organism evidence="3 4">
    <name type="scientific">Perkinsus olseni</name>
    <name type="common">Perkinsus atlanticus</name>
    <dbReference type="NCBI Taxonomy" id="32597"/>
    <lineage>
        <taxon>Eukaryota</taxon>
        <taxon>Sar</taxon>
        <taxon>Alveolata</taxon>
        <taxon>Perkinsozoa</taxon>
        <taxon>Perkinsea</taxon>
        <taxon>Perkinsida</taxon>
        <taxon>Perkinsidae</taxon>
        <taxon>Perkinsus</taxon>
    </lineage>
</organism>
<evidence type="ECO:0000256" key="2">
    <source>
        <dbReference type="SAM" id="SignalP"/>
    </source>
</evidence>